<dbReference type="InterPro" id="IPR013083">
    <property type="entry name" value="Znf_RING/FYVE/PHD"/>
</dbReference>
<evidence type="ECO:0000256" key="5">
    <source>
        <dbReference type="SAM" id="MobiDB-lite"/>
    </source>
</evidence>
<dbReference type="PROSITE" id="PS51698">
    <property type="entry name" value="U_BOX"/>
    <property type="match status" value="1"/>
</dbReference>
<dbReference type="InterPro" id="IPR039925">
    <property type="entry name" value="RNF37_RING-Ubox"/>
</dbReference>
<feature type="region of interest" description="Disordered" evidence="5">
    <location>
        <begin position="384"/>
        <end position="427"/>
    </location>
</feature>
<feature type="compositionally biased region" description="Polar residues" evidence="5">
    <location>
        <begin position="478"/>
        <end position="487"/>
    </location>
</feature>
<feature type="domain" description="RING-type" evidence="6">
    <location>
        <begin position="628"/>
        <end position="677"/>
    </location>
</feature>
<dbReference type="Pfam" id="PF19318">
    <property type="entry name" value="DUF5918"/>
    <property type="match status" value="1"/>
</dbReference>
<feature type="compositionally biased region" description="Basic and acidic residues" evidence="5">
    <location>
        <begin position="544"/>
        <end position="553"/>
    </location>
</feature>
<feature type="domain" description="U-box" evidence="7">
    <location>
        <begin position="279"/>
        <end position="359"/>
    </location>
</feature>
<dbReference type="Proteomes" id="UP001369086">
    <property type="component" value="Unassembled WGS sequence"/>
</dbReference>
<accession>A0ABR1A602</accession>
<dbReference type="InterPro" id="IPR003613">
    <property type="entry name" value="Ubox_domain"/>
</dbReference>
<keyword evidence="3" id="KW-0862">Zinc</keyword>
<dbReference type="CDD" id="cd16660">
    <property type="entry name" value="RING-Ubox_RNF37"/>
    <property type="match status" value="1"/>
</dbReference>
<protein>
    <submittedName>
        <fullName evidence="8">RING finger protein 37-like isoform X2</fullName>
    </submittedName>
</protein>
<name>A0ABR1A602_HUSHU</name>
<dbReference type="PANTHER" id="PTHR13492">
    <property type="entry name" value="RING FINGER PROTEIN 37"/>
    <property type="match status" value="1"/>
</dbReference>
<reference evidence="8 9" key="1">
    <citation type="submission" date="2021-05" db="EMBL/GenBank/DDBJ databases">
        <authorList>
            <person name="Zahm M."/>
            <person name="Klopp C."/>
            <person name="Cabau C."/>
            <person name="Kuhl H."/>
            <person name="Suciu R."/>
            <person name="Ciorpac M."/>
            <person name="Holostenco D."/>
            <person name="Gessner J."/>
            <person name="Wuertz S."/>
            <person name="Hohne C."/>
            <person name="Stock M."/>
            <person name="Gislard M."/>
            <person name="Lluch J."/>
            <person name="Milhes M."/>
            <person name="Lampietro C."/>
            <person name="Lopez Roques C."/>
            <person name="Donnadieu C."/>
            <person name="Du K."/>
            <person name="Schartl M."/>
            <person name="Guiguen Y."/>
        </authorList>
    </citation>
    <scope>NUCLEOTIDE SEQUENCE [LARGE SCALE GENOMIC DNA]</scope>
    <source>
        <strain evidence="8">Hh-F2</strain>
        <tissue evidence="8">Blood</tissue>
    </source>
</reference>
<dbReference type="EMBL" id="JAHFZB010000002">
    <property type="protein sequence ID" value="KAK6492518.1"/>
    <property type="molecule type" value="Genomic_DNA"/>
</dbReference>
<evidence type="ECO:0000256" key="3">
    <source>
        <dbReference type="ARBA" id="ARBA00022833"/>
    </source>
</evidence>
<keyword evidence="2 4" id="KW-0863">Zinc-finger</keyword>
<feature type="region of interest" description="Disordered" evidence="5">
    <location>
        <begin position="441"/>
        <end position="487"/>
    </location>
</feature>
<keyword evidence="1" id="KW-0479">Metal-binding</keyword>
<evidence type="ECO:0000313" key="8">
    <source>
        <dbReference type="EMBL" id="KAK6492518.1"/>
    </source>
</evidence>
<dbReference type="SMART" id="SM00504">
    <property type="entry name" value="Ubox"/>
    <property type="match status" value="1"/>
</dbReference>
<comment type="caution">
    <text evidence="8">The sequence shown here is derived from an EMBL/GenBank/DDBJ whole genome shotgun (WGS) entry which is preliminary data.</text>
</comment>
<gene>
    <name evidence="8" type="ORF">HHUSO_G1883</name>
</gene>
<dbReference type="InterPro" id="IPR001841">
    <property type="entry name" value="Znf_RING"/>
</dbReference>
<dbReference type="InterPro" id="IPR017907">
    <property type="entry name" value="Znf_RING_CS"/>
</dbReference>
<sequence>MHYQPYSLNRITGKVYKTELEFCTIDESKKPGETMVINLCLPHFRPSIYCNKVCADGYEVSNLISEDPSLRRRGFRAEYFIRPPVHVTLSFPFSTEIRRVDVDMMTGGTDRGQTSRGLEIFTSSTSCKPVSDSAESGSSNSPAFSDKDVFTLLGKAVLKEHCQASFSHRGYRRRPPFHSGDPPALDSSTVQHQEFWSKGPASLSSVTHLRICLSHTGGSCPVGLRKLEVWGQPSRSCSQDVIDRVLKAHLESQRTVPALLSLPFPPAAVLPLEANGMSDIPEEFLDPITQEVMTLPLLLPSGKVVDQSTMEEYERREAGWGRPPNDPFTGVPFSRHSKLLPHPSLKARIDRFLLQLGDRQAMAVGVLGRASLSELPRPSRLIPVSAASSSEKRKVEPVEESGLAASKDFRNPTASEHPEHKVSPRVSTCLPVSAVTLGRTASSRYPVNDKTSRNPRHFTTSNKLKRLAPSRDLETHSETSSGGCEDTLSSRALVLPCREPATPSAYTHREAQPASRDCALAASQDLGLSNLAAADPNSSSASEKPSKRLRTERASSFSQTPSSGPSSHEQRLSESLDVALTSALRNLPSFTAQLGVDKPMPGVCEGTSSYSQTSPDRGPAMAGGHNCCCSCSQTLSVYSLSVYSLSTATFQLPCAHLLCRPCLSQRHAHQSVHCPSCGDTVPARDVTRVYF</sequence>
<evidence type="ECO:0000259" key="7">
    <source>
        <dbReference type="PROSITE" id="PS51698"/>
    </source>
</evidence>
<feature type="compositionally biased region" description="Low complexity" evidence="5">
    <location>
        <begin position="555"/>
        <end position="567"/>
    </location>
</feature>
<dbReference type="Gene3D" id="3.30.40.10">
    <property type="entry name" value="Zinc/RING finger domain, C3HC4 (zinc finger)"/>
    <property type="match status" value="1"/>
</dbReference>
<keyword evidence="9" id="KW-1185">Reference proteome</keyword>
<feature type="region of interest" description="Disordered" evidence="5">
    <location>
        <begin position="530"/>
        <end position="573"/>
    </location>
</feature>
<dbReference type="SUPFAM" id="SSF57850">
    <property type="entry name" value="RING/U-box"/>
    <property type="match status" value="2"/>
</dbReference>
<proteinExistence type="predicted"/>
<evidence type="ECO:0000256" key="4">
    <source>
        <dbReference type="PROSITE-ProRule" id="PRU00175"/>
    </source>
</evidence>
<dbReference type="InterPro" id="IPR039847">
    <property type="entry name" value="Ubox5"/>
</dbReference>
<dbReference type="PROSITE" id="PS00518">
    <property type="entry name" value="ZF_RING_1"/>
    <property type="match status" value="1"/>
</dbReference>
<evidence type="ECO:0000259" key="6">
    <source>
        <dbReference type="PROSITE" id="PS50089"/>
    </source>
</evidence>
<dbReference type="PROSITE" id="PS50089">
    <property type="entry name" value="ZF_RING_2"/>
    <property type="match status" value="1"/>
</dbReference>
<dbReference type="InterPro" id="IPR045696">
    <property type="entry name" value="Ubox5_N"/>
</dbReference>
<evidence type="ECO:0000313" key="9">
    <source>
        <dbReference type="Proteomes" id="UP001369086"/>
    </source>
</evidence>
<organism evidence="8 9">
    <name type="scientific">Huso huso</name>
    <name type="common">Beluga</name>
    <name type="synonym">Acipenser huso</name>
    <dbReference type="NCBI Taxonomy" id="61971"/>
    <lineage>
        <taxon>Eukaryota</taxon>
        <taxon>Metazoa</taxon>
        <taxon>Chordata</taxon>
        <taxon>Craniata</taxon>
        <taxon>Vertebrata</taxon>
        <taxon>Euteleostomi</taxon>
        <taxon>Actinopterygii</taxon>
        <taxon>Chondrostei</taxon>
        <taxon>Acipenseriformes</taxon>
        <taxon>Acipenseridae</taxon>
        <taxon>Huso</taxon>
    </lineage>
</organism>
<evidence type="ECO:0000256" key="2">
    <source>
        <dbReference type="ARBA" id="ARBA00022771"/>
    </source>
</evidence>
<dbReference type="Pfam" id="PF04564">
    <property type="entry name" value="U-box"/>
    <property type="match status" value="1"/>
</dbReference>
<dbReference type="PANTHER" id="PTHR13492:SF2">
    <property type="entry name" value="RING FINGER PROTEIN 37"/>
    <property type="match status" value="1"/>
</dbReference>
<evidence type="ECO:0000256" key="1">
    <source>
        <dbReference type="ARBA" id="ARBA00022723"/>
    </source>
</evidence>